<feature type="repeat" description="ANK" evidence="3">
    <location>
        <begin position="190"/>
        <end position="211"/>
    </location>
</feature>
<dbReference type="PANTHER" id="PTHR24186:SF38">
    <property type="entry name" value="ANKYRIN REPEAT FAMILY PROTEIN"/>
    <property type="match status" value="1"/>
</dbReference>
<keyword evidence="2 3" id="KW-0040">ANK repeat</keyword>
<feature type="transmembrane region" description="Helical" evidence="4">
    <location>
        <begin position="359"/>
        <end position="381"/>
    </location>
</feature>
<organism evidence="5 6">
    <name type="scientific">Acer saccharum</name>
    <name type="common">Sugar maple</name>
    <dbReference type="NCBI Taxonomy" id="4024"/>
    <lineage>
        <taxon>Eukaryota</taxon>
        <taxon>Viridiplantae</taxon>
        <taxon>Streptophyta</taxon>
        <taxon>Embryophyta</taxon>
        <taxon>Tracheophyta</taxon>
        <taxon>Spermatophyta</taxon>
        <taxon>Magnoliopsida</taxon>
        <taxon>eudicotyledons</taxon>
        <taxon>Gunneridae</taxon>
        <taxon>Pentapetalae</taxon>
        <taxon>rosids</taxon>
        <taxon>malvids</taxon>
        <taxon>Sapindales</taxon>
        <taxon>Sapindaceae</taxon>
        <taxon>Hippocastanoideae</taxon>
        <taxon>Acereae</taxon>
        <taxon>Acer</taxon>
    </lineage>
</organism>
<keyword evidence="6" id="KW-1185">Reference proteome</keyword>
<dbReference type="GO" id="GO:0005886">
    <property type="term" value="C:plasma membrane"/>
    <property type="evidence" value="ECO:0007669"/>
    <property type="project" value="TreeGrafter"/>
</dbReference>
<accession>A0AA39SRY1</accession>
<evidence type="ECO:0000256" key="3">
    <source>
        <dbReference type="PROSITE-ProRule" id="PRU00023"/>
    </source>
</evidence>
<dbReference type="PANTHER" id="PTHR24186">
    <property type="entry name" value="PROTEIN PHOSPHATASE 1 REGULATORY SUBUNIT"/>
    <property type="match status" value="1"/>
</dbReference>
<feature type="repeat" description="ANK" evidence="3">
    <location>
        <begin position="82"/>
        <end position="104"/>
    </location>
</feature>
<reference evidence="5" key="2">
    <citation type="submission" date="2023-06" db="EMBL/GenBank/DDBJ databases">
        <authorList>
            <person name="Swenson N.G."/>
            <person name="Wegrzyn J.L."/>
            <person name="Mcevoy S.L."/>
        </authorList>
    </citation>
    <scope>NUCLEOTIDE SEQUENCE</scope>
    <source>
        <strain evidence="5">NS2018</strain>
        <tissue evidence="5">Leaf</tissue>
    </source>
</reference>
<dbReference type="PROSITE" id="PS50297">
    <property type="entry name" value="ANK_REP_REGION"/>
    <property type="match status" value="2"/>
</dbReference>
<dbReference type="InterPro" id="IPR036770">
    <property type="entry name" value="Ankyrin_rpt-contain_sf"/>
</dbReference>
<dbReference type="AlphaFoldDB" id="A0AA39SRY1"/>
<gene>
    <name evidence="5" type="ORF">LWI29_030978</name>
</gene>
<dbReference type="EMBL" id="JAUESC010000004">
    <property type="protein sequence ID" value="KAK0598041.1"/>
    <property type="molecule type" value="Genomic_DNA"/>
</dbReference>
<evidence type="ECO:0000256" key="2">
    <source>
        <dbReference type="ARBA" id="ARBA00023043"/>
    </source>
</evidence>
<evidence type="ECO:0000313" key="6">
    <source>
        <dbReference type="Proteomes" id="UP001168877"/>
    </source>
</evidence>
<keyword evidence="1" id="KW-0677">Repeat</keyword>
<keyword evidence="4" id="KW-0812">Transmembrane</keyword>
<dbReference type="InterPro" id="IPR002110">
    <property type="entry name" value="Ankyrin_rpt"/>
</dbReference>
<dbReference type="Proteomes" id="UP001168877">
    <property type="component" value="Unassembled WGS sequence"/>
</dbReference>
<dbReference type="SUPFAM" id="SSF48403">
    <property type="entry name" value="Ankyrin repeat"/>
    <property type="match status" value="1"/>
</dbReference>
<sequence>MAAATTTPPSNSSVLSSLSDAIENEDIQTLKSLLSNNPEILDLAAKNWPKNPLILAWKLRKFLVIAEIGIWKPEFAMEKMHEGFTILHLACIRGDVKMVRALVRIDSQLCHLKDDRHSMTPLQMAVKHGHGDVIREILLSCPETIEKLTSHKETVFHLAADKHQSDAFEVLLDVAMKLNQQHLLHQTDHHGNTALHIAVSNQLIRVVKLLLPEPNRETGGRGFMIQVNATNNKGETALDLYYQIHDCGLATPEIGHLLREAGGREGNFWHQKQSFPNLRSAKNDLLVVLAIFIGLAFTITCSLPTFFPKEHFVASQEVFQYKDVALQDLPLVFYIMSIITVVFTTSMVFLLVQLCSFPCGILLLLTGDATSIVYALYTYYIVPKFSIRIATHYISSFCLMWILAVGLFFCLFFCRALTNMVWKYLSLLFYDFAKWLKMKLDLNVPPLSKKKLPYLKQLSGVQTVSVALADLIVFIRAQKLLISLC</sequence>
<evidence type="ECO:0000313" key="5">
    <source>
        <dbReference type="EMBL" id="KAK0598041.1"/>
    </source>
</evidence>
<dbReference type="Gene3D" id="1.25.40.20">
    <property type="entry name" value="Ankyrin repeat-containing domain"/>
    <property type="match status" value="1"/>
</dbReference>
<feature type="transmembrane region" description="Helical" evidence="4">
    <location>
        <begin position="331"/>
        <end position="352"/>
    </location>
</feature>
<dbReference type="SMART" id="SM00248">
    <property type="entry name" value="ANK"/>
    <property type="match status" value="5"/>
</dbReference>
<comment type="caution">
    <text evidence="5">The sequence shown here is derived from an EMBL/GenBank/DDBJ whole genome shotgun (WGS) entry which is preliminary data.</text>
</comment>
<feature type="transmembrane region" description="Helical" evidence="4">
    <location>
        <begin position="285"/>
        <end position="307"/>
    </location>
</feature>
<dbReference type="PROSITE" id="PS50088">
    <property type="entry name" value="ANK_REPEAT"/>
    <property type="match status" value="2"/>
</dbReference>
<dbReference type="Pfam" id="PF00023">
    <property type="entry name" value="Ank"/>
    <property type="match status" value="1"/>
</dbReference>
<dbReference type="Pfam" id="PF12796">
    <property type="entry name" value="Ank_2"/>
    <property type="match status" value="1"/>
</dbReference>
<keyword evidence="4" id="KW-0472">Membrane</keyword>
<evidence type="ECO:0000256" key="1">
    <source>
        <dbReference type="ARBA" id="ARBA00022737"/>
    </source>
</evidence>
<name>A0AA39SRY1_ACESA</name>
<feature type="transmembrane region" description="Helical" evidence="4">
    <location>
        <begin position="393"/>
        <end position="414"/>
    </location>
</feature>
<reference evidence="5" key="1">
    <citation type="journal article" date="2022" name="Plant J.">
        <title>Strategies of tolerance reflected in two North American maple genomes.</title>
        <authorList>
            <person name="McEvoy S.L."/>
            <person name="Sezen U.U."/>
            <person name="Trouern-Trend A."/>
            <person name="McMahon S.M."/>
            <person name="Schaberg P.G."/>
            <person name="Yang J."/>
            <person name="Wegrzyn J.L."/>
            <person name="Swenson N.G."/>
        </authorList>
    </citation>
    <scope>NUCLEOTIDE SEQUENCE</scope>
    <source>
        <strain evidence="5">NS2018</strain>
    </source>
</reference>
<protein>
    <recommendedName>
        <fullName evidence="7">PGG domain-containing protein</fullName>
    </recommendedName>
</protein>
<keyword evidence="4" id="KW-1133">Transmembrane helix</keyword>
<evidence type="ECO:0008006" key="7">
    <source>
        <dbReference type="Google" id="ProtNLM"/>
    </source>
</evidence>
<evidence type="ECO:0000256" key="4">
    <source>
        <dbReference type="SAM" id="Phobius"/>
    </source>
</evidence>
<proteinExistence type="predicted"/>